<dbReference type="InterPro" id="IPR032755">
    <property type="entry name" value="TSNAXIP1_N"/>
</dbReference>
<reference evidence="5" key="1">
    <citation type="submission" date="2023-04" db="EMBL/GenBank/DDBJ databases">
        <title>Chromosome-level genome of Chaenocephalus aceratus.</title>
        <authorList>
            <person name="Park H."/>
        </authorList>
    </citation>
    <scope>NUCLEOTIDE SEQUENCE</scope>
    <source>
        <strain evidence="5">DE</strain>
        <tissue evidence="5">Muscle</tissue>
    </source>
</reference>
<gene>
    <name evidence="5" type="ORF">KUDE01_012688</name>
</gene>
<feature type="coiled-coil region" evidence="2">
    <location>
        <begin position="117"/>
        <end position="147"/>
    </location>
</feature>
<dbReference type="PANTHER" id="PTHR10292">
    <property type="entry name" value="CLATHRIN HEAVY CHAIN RELATED"/>
    <property type="match status" value="1"/>
</dbReference>
<proteinExistence type="predicted"/>
<accession>A0AAD9CQZ1</accession>
<dbReference type="Gene3D" id="1.25.40.30">
    <property type="match status" value="1"/>
</dbReference>
<feature type="compositionally biased region" description="Low complexity" evidence="3">
    <location>
        <begin position="1"/>
        <end position="11"/>
    </location>
</feature>
<dbReference type="EMBL" id="JASDAP010000003">
    <property type="protein sequence ID" value="KAK1905506.1"/>
    <property type="molecule type" value="Genomic_DNA"/>
</dbReference>
<name>A0AAD9CQZ1_DISEL</name>
<evidence type="ECO:0000313" key="5">
    <source>
        <dbReference type="EMBL" id="KAK1905506.1"/>
    </source>
</evidence>
<dbReference type="InterPro" id="IPR012331">
    <property type="entry name" value="Clathrin_H-chain_linker"/>
</dbReference>
<dbReference type="AlphaFoldDB" id="A0AAD9CQZ1"/>
<evidence type="ECO:0000313" key="6">
    <source>
        <dbReference type="Proteomes" id="UP001228049"/>
    </source>
</evidence>
<protein>
    <submittedName>
        <fullName evidence="5">Clathrin heavy chain linker domain containing protein 1</fullName>
    </submittedName>
</protein>
<keyword evidence="1 2" id="KW-0175">Coiled coil</keyword>
<dbReference type="SUPFAM" id="SSF48371">
    <property type="entry name" value="ARM repeat"/>
    <property type="match status" value="1"/>
</dbReference>
<feature type="domain" description="Translin-associated factor X-interacting protein 1 N-terminal" evidence="4">
    <location>
        <begin position="37"/>
        <end position="140"/>
    </location>
</feature>
<evidence type="ECO:0000256" key="3">
    <source>
        <dbReference type="SAM" id="MobiDB-lite"/>
    </source>
</evidence>
<sequence length="563" mass="63010">MSETQSYSRSSSRTDERSSTPDILISESDEQFFRSLEEFIEREKLYLQCQQQGPDELRYIVIGRATTYKRLLLTIKSEYDNVVRALQKREDEFRAAKQRMAASMSDPISLITCQRRAAHLRERIDVIQRETAELQDEMERHKSSEEQSTWIPGLTLADSEDPEALDEHLKHLEAQRASLLERKSDGVSLEVKAQLDTELQAAELHRDQLSSKNYQLKSRYKSLRLVSDRLSSWEFEKQQVSLEELLDSTLEDVRQTSVTDDDGCGMNAELFEHEEPTGVDESLLLADRLDRFLELFDSAQYEEAALLAARSPRGVLRNLDTMEMFKGVKGPPGSPPPLLLFLQALLMTTPPGQWLPAALSLQLVLCALQHGNTQLDLGDVLTEHAKKNPGVANVCLALATDVYTACRLHRKTALSMCSRGLIHSAADFMNHCEDLTAEDCLWVLNLSPSLVLLQLLTAPQQGRAAILSLGVSCSSLLDDPQRQQLALQLLDSCVSRGQGALEEAMLQDGGSSVDVWEDVASRCSELNRADLSRAVLSVLLEQSGTRVLSPDLEGGRLMEHVFL</sequence>
<dbReference type="Pfam" id="PF13838">
    <property type="entry name" value="Clathrin_H_link"/>
    <property type="match status" value="1"/>
</dbReference>
<dbReference type="Proteomes" id="UP001228049">
    <property type="component" value="Unassembled WGS sequence"/>
</dbReference>
<comment type="caution">
    <text evidence="5">The sequence shown here is derived from an EMBL/GenBank/DDBJ whole genome shotgun (WGS) entry which is preliminary data.</text>
</comment>
<evidence type="ECO:0000256" key="2">
    <source>
        <dbReference type="SAM" id="Coils"/>
    </source>
</evidence>
<evidence type="ECO:0000259" key="4">
    <source>
        <dbReference type="Pfam" id="PF15739"/>
    </source>
</evidence>
<evidence type="ECO:0000256" key="1">
    <source>
        <dbReference type="ARBA" id="ARBA00023054"/>
    </source>
</evidence>
<feature type="region of interest" description="Disordered" evidence="3">
    <location>
        <begin position="1"/>
        <end position="23"/>
    </location>
</feature>
<organism evidence="5 6">
    <name type="scientific">Dissostichus eleginoides</name>
    <name type="common">Patagonian toothfish</name>
    <name type="synonym">Dissostichus amissus</name>
    <dbReference type="NCBI Taxonomy" id="100907"/>
    <lineage>
        <taxon>Eukaryota</taxon>
        <taxon>Metazoa</taxon>
        <taxon>Chordata</taxon>
        <taxon>Craniata</taxon>
        <taxon>Vertebrata</taxon>
        <taxon>Euteleostomi</taxon>
        <taxon>Actinopterygii</taxon>
        <taxon>Neopterygii</taxon>
        <taxon>Teleostei</taxon>
        <taxon>Neoteleostei</taxon>
        <taxon>Acanthomorphata</taxon>
        <taxon>Eupercaria</taxon>
        <taxon>Perciformes</taxon>
        <taxon>Notothenioidei</taxon>
        <taxon>Nototheniidae</taxon>
        <taxon>Dissostichus</taxon>
    </lineage>
</organism>
<dbReference type="PANTHER" id="PTHR10292:SF11">
    <property type="entry name" value="CLATHRIN HEAVY CHAIN LINKER DOMAIN-CONTAINING PROTEIN 1"/>
    <property type="match status" value="1"/>
</dbReference>
<dbReference type="Pfam" id="PF15739">
    <property type="entry name" value="TSNAXIP1_N"/>
    <property type="match status" value="1"/>
</dbReference>
<dbReference type="InterPro" id="IPR016024">
    <property type="entry name" value="ARM-type_fold"/>
</dbReference>
<keyword evidence="6" id="KW-1185">Reference proteome</keyword>